<gene>
    <name evidence="2" type="ORF">ANE_LOCUS11596</name>
</gene>
<dbReference type="AlphaFoldDB" id="A0A565BHN9"/>
<name>A0A565BHN9_9BRAS</name>
<reference evidence="2" key="1">
    <citation type="submission" date="2019-07" db="EMBL/GenBank/DDBJ databases">
        <authorList>
            <person name="Dittberner H."/>
        </authorList>
    </citation>
    <scope>NUCLEOTIDE SEQUENCE [LARGE SCALE GENOMIC DNA]</scope>
</reference>
<evidence type="ECO:0000259" key="1">
    <source>
        <dbReference type="Pfam" id="PF26138"/>
    </source>
</evidence>
<dbReference type="OrthoDB" id="1041650at2759"/>
<protein>
    <recommendedName>
        <fullName evidence="1">DUF8040 domain-containing protein</fullName>
    </recommendedName>
</protein>
<dbReference type="InterPro" id="IPR058353">
    <property type="entry name" value="DUF8040"/>
</dbReference>
<dbReference type="Proteomes" id="UP000489600">
    <property type="component" value="Unassembled WGS sequence"/>
</dbReference>
<proteinExistence type="predicted"/>
<accession>A0A565BHN9</accession>
<dbReference type="Pfam" id="PF26138">
    <property type="entry name" value="DUF8040"/>
    <property type="match status" value="1"/>
</dbReference>
<sequence length="124" mass="14875">MDQNLHEEEDTRMDDERIEDDEFDTDISLTVMMVALVAQFQNTRRLMGDYFIERPIRRPITRLGEQYIQEDPQHFRVLYRMFPDAFLKLSTIMREKAGLKDTRFISVEEMLAIFMLTVGQNSRY</sequence>
<feature type="domain" description="DUF8040" evidence="1">
    <location>
        <begin position="67"/>
        <end position="123"/>
    </location>
</feature>
<organism evidence="2 3">
    <name type="scientific">Arabis nemorensis</name>
    <dbReference type="NCBI Taxonomy" id="586526"/>
    <lineage>
        <taxon>Eukaryota</taxon>
        <taxon>Viridiplantae</taxon>
        <taxon>Streptophyta</taxon>
        <taxon>Embryophyta</taxon>
        <taxon>Tracheophyta</taxon>
        <taxon>Spermatophyta</taxon>
        <taxon>Magnoliopsida</taxon>
        <taxon>eudicotyledons</taxon>
        <taxon>Gunneridae</taxon>
        <taxon>Pentapetalae</taxon>
        <taxon>rosids</taxon>
        <taxon>malvids</taxon>
        <taxon>Brassicales</taxon>
        <taxon>Brassicaceae</taxon>
        <taxon>Arabideae</taxon>
        <taxon>Arabis</taxon>
    </lineage>
</organism>
<comment type="caution">
    <text evidence="2">The sequence shown here is derived from an EMBL/GenBank/DDBJ whole genome shotgun (WGS) entry which is preliminary data.</text>
</comment>
<evidence type="ECO:0000313" key="2">
    <source>
        <dbReference type="EMBL" id="VVB01152.1"/>
    </source>
</evidence>
<dbReference type="EMBL" id="CABITT030000004">
    <property type="protein sequence ID" value="VVB01152.1"/>
    <property type="molecule type" value="Genomic_DNA"/>
</dbReference>
<keyword evidence="3" id="KW-1185">Reference proteome</keyword>
<evidence type="ECO:0000313" key="3">
    <source>
        <dbReference type="Proteomes" id="UP000489600"/>
    </source>
</evidence>